<reference evidence="2 3" key="1">
    <citation type="journal article" date="2019" name="Nat. Ecol. Evol.">
        <title>Megaphylogeny resolves global patterns of mushroom evolution.</title>
        <authorList>
            <person name="Varga T."/>
            <person name="Krizsan K."/>
            <person name="Foldi C."/>
            <person name="Dima B."/>
            <person name="Sanchez-Garcia M."/>
            <person name="Sanchez-Ramirez S."/>
            <person name="Szollosi G.J."/>
            <person name="Szarkandi J.G."/>
            <person name="Papp V."/>
            <person name="Albert L."/>
            <person name="Andreopoulos W."/>
            <person name="Angelini C."/>
            <person name="Antonin V."/>
            <person name="Barry K.W."/>
            <person name="Bougher N.L."/>
            <person name="Buchanan P."/>
            <person name="Buyck B."/>
            <person name="Bense V."/>
            <person name="Catcheside P."/>
            <person name="Chovatia M."/>
            <person name="Cooper J."/>
            <person name="Damon W."/>
            <person name="Desjardin D."/>
            <person name="Finy P."/>
            <person name="Geml J."/>
            <person name="Haridas S."/>
            <person name="Hughes K."/>
            <person name="Justo A."/>
            <person name="Karasinski D."/>
            <person name="Kautmanova I."/>
            <person name="Kiss B."/>
            <person name="Kocsube S."/>
            <person name="Kotiranta H."/>
            <person name="LaButti K.M."/>
            <person name="Lechner B.E."/>
            <person name="Liimatainen K."/>
            <person name="Lipzen A."/>
            <person name="Lukacs Z."/>
            <person name="Mihaltcheva S."/>
            <person name="Morgado L.N."/>
            <person name="Niskanen T."/>
            <person name="Noordeloos M.E."/>
            <person name="Ohm R.A."/>
            <person name="Ortiz-Santana B."/>
            <person name="Ovrebo C."/>
            <person name="Racz N."/>
            <person name="Riley R."/>
            <person name="Savchenko A."/>
            <person name="Shiryaev A."/>
            <person name="Soop K."/>
            <person name="Spirin V."/>
            <person name="Szebenyi C."/>
            <person name="Tomsovsky M."/>
            <person name="Tulloss R.E."/>
            <person name="Uehling J."/>
            <person name="Grigoriev I.V."/>
            <person name="Vagvolgyi C."/>
            <person name="Papp T."/>
            <person name="Martin F.M."/>
            <person name="Miettinen O."/>
            <person name="Hibbett D.S."/>
            <person name="Nagy L.G."/>
        </authorList>
    </citation>
    <scope>NUCLEOTIDE SEQUENCE [LARGE SCALE GENOMIC DNA]</scope>
    <source>
        <strain evidence="2 3">HHB13444</strain>
    </source>
</reference>
<dbReference type="AlphaFoldDB" id="A0A5C3NRC9"/>
<gene>
    <name evidence="2" type="ORF">K466DRAFT_606242</name>
</gene>
<feature type="compositionally biased region" description="Low complexity" evidence="1">
    <location>
        <begin position="1"/>
        <end position="32"/>
    </location>
</feature>
<dbReference type="STRING" id="1314778.A0A5C3NRC9"/>
<feature type="region of interest" description="Disordered" evidence="1">
    <location>
        <begin position="1"/>
        <end position="38"/>
    </location>
</feature>
<dbReference type="EMBL" id="ML212081">
    <property type="protein sequence ID" value="TFK79309.1"/>
    <property type="molecule type" value="Genomic_DNA"/>
</dbReference>
<proteinExistence type="predicted"/>
<organism evidence="2 3">
    <name type="scientific">Polyporus arcularius HHB13444</name>
    <dbReference type="NCBI Taxonomy" id="1314778"/>
    <lineage>
        <taxon>Eukaryota</taxon>
        <taxon>Fungi</taxon>
        <taxon>Dikarya</taxon>
        <taxon>Basidiomycota</taxon>
        <taxon>Agaricomycotina</taxon>
        <taxon>Agaricomycetes</taxon>
        <taxon>Polyporales</taxon>
        <taxon>Polyporaceae</taxon>
        <taxon>Polyporus</taxon>
    </lineage>
</organism>
<evidence type="ECO:0000256" key="1">
    <source>
        <dbReference type="SAM" id="MobiDB-lite"/>
    </source>
</evidence>
<protein>
    <submittedName>
        <fullName evidence="2">Uncharacterized protein</fullName>
    </submittedName>
</protein>
<name>A0A5C3NRC9_9APHY</name>
<keyword evidence="3" id="KW-1185">Reference proteome</keyword>
<dbReference type="Proteomes" id="UP000308197">
    <property type="component" value="Unassembled WGS sequence"/>
</dbReference>
<feature type="region of interest" description="Disordered" evidence="1">
    <location>
        <begin position="259"/>
        <end position="278"/>
    </location>
</feature>
<evidence type="ECO:0000313" key="2">
    <source>
        <dbReference type="EMBL" id="TFK79309.1"/>
    </source>
</evidence>
<sequence length="325" mass="35362">MCLTSPSPRSTSSSSWRSSTTSTHDSSSDSRSAIAEDVPNEPLVRADAILHPAGFCRAKYGPRLEEDLAGARSGPCSGCDENGEPCVQSNGGAWRCKRCLVKGLSGCEWEINTYAILGLKKDASLRKPHIDYERLEELEADGLQVDRLEVVLAAGLKDDEYGPSLPVVLADARAAPCSPCLRIGQACTQTNAAALGDPDYHAKPKIDRRRLAEQRRDGLVVDSRSLVIRSNRRVNEFINAHAHLLPPNSRRQRLQSGFRRHVSPNPSSAPITSRSNDSDTVTLSQIAATQARHEVILRKLAQRLDVPLPVAETVGELSSAVEDEK</sequence>
<accession>A0A5C3NRC9</accession>
<dbReference type="InParanoid" id="A0A5C3NRC9"/>
<feature type="compositionally biased region" description="Polar residues" evidence="1">
    <location>
        <begin position="264"/>
        <end position="278"/>
    </location>
</feature>
<evidence type="ECO:0000313" key="3">
    <source>
        <dbReference type="Proteomes" id="UP000308197"/>
    </source>
</evidence>